<dbReference type="EMBL" id="CM042884">
    <property type="protein sequence ID" value="KAI4368891.1"/>
    <property type="molecule type" value="Genomic_DNA"/>
</dbReference>
<accession>A0ACB9QSD8</accession>
<protein>
    <submittedName>
        <fullName evidence="1">Uncharacterized protein</fullName>
    </submittedName>
</protein>
<evidence type="ECO:0000313" key="1">
    <source>
        <dbReference type="EMBL" id="KAI4368891.1"/>
    </source>
</evidence>
<name>A0ACB9QSD8_9MYRT</name>
<comment type="caution">
    <text evidence="1">The sequence shown here is derived from an EMBL/GenBank/DDBJ whole genome shotgun (WGS) entry which is preliminary data.</text>
</comment>
<gene>
    <name evidence="1" type="ORF">MLD38_017398</name>
</gene>
<sequence>MMGWYRRQVLEVVAHLGDAQEGDAEAVKDSQDEGDGTAERLRHDAAVPEDDVVDMITDDQIRGDREAISRRSPSPSGKSVRGRRRSLSCPPRVDLTICVCVSWTLQTYEGESSDSKRWRHLGEMWRQFFVEGL</sequence>
<proteinExistence type="predicted"/>
<reference evidence="2" key="1">
    <citation type="journal article" date="2023" name="Front. Plant Sci.">
        <title>Chromosomal-level genome assembly of Melastoma candidum provides insights into trichome evolution.</title>
        <authorList>
            <person name="Zhong Y."/>
            <person name="Wu W."/>
            <person name="Sun C."/>
            <person name="Zou P."/>
            <person name="Liu Y."/>
            <person name="Dai S."/>
            <person name="Zhou R."/>
        </authorList>
    </citation>
    <scope>NUCLEOTIDE SEQUENCE [LARGE SCALE GENOMIC DNA]</scope>
</reference>
<keyword evidence="2" id="KW-1185">Reference proteome</keyword>
<evidence type="ECO:0000313" key="2">
    <source>
        <dbReference type="Proteomes" id="UP001057402"/>
    </source>
</evidence>
<organism evidence="1 2">
    <name type="scientific">Melastoma candidum</name>
    <dbReference type="NCBI Taxonomy" id="119954"/>
    <lineage>
        <taxon>Eukaryota</taxon>
        <taxon>Viridiplantae</taxon>
        <taxon>Streptophyta</taxon>
        <taxon>Embryophyta</taxon>
        <taxon>Tracheophyta</taxon>
        <taxon>Spermatophyta</taxon>
        <taxon>Magnoliopsida</taxon>
        <taxon>eudicotyledons</taxon>
        <taxon>Gunneridae</taxon>
        <taxon>Pentapetalae</taxon>
        <taxon>rosids</taxon>
        <taxon>malvids</taxon>
        <taxon>Myrtales</taxon>
        <taxon>Melastomataceae</taxon>
        <taxon>Melastomatoideae</taxon>
        <taxon>Melastomateae</taxon>
        <taxon>Melastoma</taxon>
    </lineage>
</organism>
<dbReference type="Proteomes" id="UP001057402">
    <property type="component" value="Chromosome 5"/>
</dbReference>